<accession>A0A2T2PDE1</accession>
<dbReference type="EMBL" id="KZ678128">
    <property type="protein sequence ID" value="PSN75388.1"/>
    <property type="molecule type" value="Genomic_DNA"/>
</dbReference>
<reference evidence="2 3" key="1">
    <citation type="journal article" date="2018" name="Front. Microbiol.">
        <title>Genome-Wide Analysis of Corynespora cassiicola Leaf Fall Disease Putative Effectors.</title>
        <authorList>
            <person name="Lopez D."/>
            <person name="Ribeiro S."/>
            <person name="Label P."/>
            <person name="Fumanal B."/>
            <person name="Venisse J.S."/>
            <person name="Kohler A."/>
            <person name="de Oliveira R.R."/>
            <person name="Labutti K."/>
            <person name="Lipzen A."/>
            <person name="Lail K."/>
            <person name="Bauer D."/>
            <person name="Ohm R.A."/>
            <person name="Barry K.W."/>
            <person name="Spatafora J."/>
            <person name="Grigoriev I.V."/>
            <person name="Martin F.M."/>
            <person name="Pujade-Renaud V."/>
        </authorList>
    </citation>
    <scope>NUCLEOTIDE SEQUENCE [LARGE SCALE GENOMIC DNA]</scope>
    <source>
        <strain evidence="2 3">Philippines</strain>
    </source>
</reference>
<gene>
    <name evidence="2" type="ORF">BS50DRAFT_582086</name>
</gene>
<evidence type="ECO:0008006" key="4">
    <source>
        <dbReference type="Google" id="ProtNLM"/>
    </source>
</evidence>
<keyword evidence="1" id="KW-0472">Membrane</keyword>
<proteinExistence type="predicted"/>
<dbReference type="Proteomes" id="UP000240883">
    <property type="component" value="Unassembled WGS sequence"/>
</dbReference>
<evidence type="ECO:0000256" key="1">
    <source>
        <dbReference type="SAM" id="Phobius"/>
    </source>
</evidence>
<evidence type="ECO:0000313" key="2">
    <source>
        <dbReference type="EMBL" id="PSN75388.1"/>
    </source>
</evidence>
<dbReference type="AlphaFoldDB" id="A0A2T2PDE1"/>
<keyword evidence="3" id="KW-1185">Reference proteome</keyword>
<sequence length="267" mass="31570">MSSLQFLSLPPELRIEIYRQLILHGKNIRQNIIQSAPIRRTCRRIRSEFDDEAAFIIRQLNESLELGPGIRAHFFKKFAEWDLLMISIPQATFHANGHRFQYLSINGICSSYDFAEHIPWHATWLRRVTFAVHEDDNDILDDIHVTSWNRDPTSRSILENENRYQLGLSGWKPIRESTIKDILVDFTKLARFPYEKRGYFRIAKFSDMEYTLEEDSQGWIMRVYYTRSQGTGCYGVRRYVSALREKIAALAIFFLFCIQEVLFWILS</sequence>
<organism evidence="2 3">
    <name type="scientific">Corynespora cassiicola Philippines</name>
    <dbReference type="NCBI Taxonomy" id="1448308"/>
    <lineage>
        <taxon>Eukaryota</taxon>
        <taxon>Fungi</taxon>
        <taxon>Dikarya</taxon>
        <taxon>Ascomycota</taxon>
        <taxon>Pezizomycotina</taxon>
        <taxon>Dothideomycetes</taxon>
        <taxon>Pleosporomycetidae</taxon>
        <taxon>Pleosporales</taxon>
        <taxon>Corynesporascaceae</taxon>
        <taxon>Corynespora</taxon>
    </lineage>
</organism>
<keyword evidence="1" id="KW-1133">Transmembrane helix</keyword>
<protein>
    <recommendedName>
        <fullName evidence="4">F-box domain-containing protein</fullName>
    </recommendedName>
</protein>
<name>A0A2T2PDE1_CORCC</name>
<keyword evidence="1" id="KW-0812">Transmembrane</keyword>
<feature type="transmembrane region" description="Helical" evidence="1">
    <location>
        <begin position="247"/>
        <end position="266"/>
    </location>
</feature>
<evidence type="ECO:0000313" key="3">
    <source>
        <dbReference type="Proteomes" id="UP000240883"/>
    </source>
</evidence>